<gene>
    <name evidence="2" type="ORF">KDK67_10960</name>
</gene>
<dbReference type="RefSeq" id="WP_250868850.1">
    <property type="nucleotide sequence ID" value="NZ_JAGSOI010000052.1"/>
</dbReference>
<feature type="transmembrane region" description="Helical" evidence="1">
    <location>
        <begin position="12"/>
        <end position="32"/>
    </location>
</feature>
<evidence type="ECO:0000313" key="2">
    <source>
        <dbReference type="EMBL" id="MCM1987494.1"/>
    </source>
</evidence>
<keyword evidence="1" id="KW-0472">Membrane</keyword>
<dbReference type="AlphaFoldDB" id="A0A9E4ZI96"/>
<feature type="transmembrane region" description="Helical" evidence="1">
    <location>
        <begin position="96"/>
        <end position="117"/>
    </location>
</feature>
<accession>A0A9E4ZI96</accession>
<evidence type="ECO:0000256" key="1">
    <source>
        <dbReference type="SAM" id="Phobius"/>
    </source>
</evidence>
<keyword evidence="1" id="KW-0812">Transmembrane</keyword>
<reference evidence="2" key="1">
    <citation type="journal article" date="2021" name="mSystems">
        <title>Bacteria and Archaea Synergistically Convert Glycine Betaine to Biogenic Methane in the Formosa Cold Seep of the South China Sea.</title>
        <authorList>
            <person name="Li L."/>
            <person name="Zhang W."/>
            <person name="Zhang S."/>
            <person name="Song L."/>
            <person name="Sun Q."/>
            <person name="Zhang H."/>
            <person name="Xiang H."/>
            <person name="Dong X."/>
        </authorList>
    </citation>
    <scope>NUCLEOTIDE SEQUENCE</scope>
    <source>
        <strain evidence="2">LLY</strain>
    </source>
</reference>
<feature type="transmembrane region" description="Helical" evidence="1">
    <location>
        <begin position="44"/>
        <end position="63"/>
    </location>
</feature>
<sequence length="170" mass="19920">MIKEILMYKRHFYRDVGIYLGIIVSLAYLFIFNPFTNPIKVFELRVWVLGISFSIIALLAVYCHQSHNSSKDIVNDTDNNFYELLLKNDVLDEIVFLYKWNVNIGVSTILVLVAYNMTIYSRLFNNTILGIIAVLPIFLVIWTVSEFRYSNQVANKLNKSILEYRKIHLK</sequence>
<feature type="transmembrane region" description="Helical" evidence="1">
    <location>
        <begin position="123"/>
        <end position="144"/>
    </location>
</feature>
<protein>
    <submittedName>
        <fullName evidence="2">Uncharacterized protein</fullName>
    </submittedName>
</protein>
<reference evidence="2" key="2">
    <citation type="submission" date="2021-04" db="EMBL/GenBank/DDBJ databases">
        <authorList>
            <person name="Dong X."/>
        </authorList>
    </citation>
    <scope>NUCLEOTIDE SEQUENCE</scope>
    <source>
        <strain evidence="2">LLY</strain>
    </source>
</reference>
<proteinExistence type="predicted"/>
<comment type="caution">
    <text evidence="2">The sequence shown here is derived from an EMBL/GenBank/DDBJ whole genome shotgun (WGS) entry which is preliminary data.</text>
</comment>
<keyword evidence="3" id="KW-1185">Reference proteome</keyword>
<name>A0A9E4ZI96_9EURY</name>
<dbReference type="EMBL" id="JAGSOI010000052">
    <property type="protein sequence ID" value="MCM1987494.1"/>
    <property type="molecule type" value="Genomic_DNA"/>
</dbReference>
<organism evidence="2 3">
    <name type="scientific">Methanococcoides seepicolus</name>
    <dbReference type="NCBI Taxonomy" id="2828780"/>
    <lineage>
        <taxon>Archaea</taxon>
        <taxon>Methanobacteriati</taxon>
        <taxon>Methanobacteriota</taxon>
        <taxon>Stenosarchaea group</taxon>
        <taxon>Methanomicrobia</taxon>
        <taxon>Methanosarcinales</taxon>
        <taxon>Methanosarcinaceae</taxon>
        <taxon>Methanococcoides</taxon>
    </lineage>
</organism>
<keyword evidence="1" id="KW-1133">Transmembrane helix</keyword>
<dbReference type="Proteomes" id="UP001056766">
    <property type="component" value="Unassembled WGS sequence"/>
</dbReference>
<evidence type="ECO:0000313" key="3">
    <source>
        <dbReference type="Proteomes" id="UP001056766"/>
    </source>
</evidence>